<protein>
    <recommendedName>
        <fullName evidence="3">SCP domain-containing protein</fullName>
    </recommendedName>
</protein>
<feature type="coiled-coil region" evidence="1">
    <location>
        <begin position="244"/>
        <end position="275"/>
    </location>
</feature>
<dbReference type="SUPFAM" id="SSF55797">
    <property type="entry name" value="PR-1-like"/>
    <property type="match status" value="1"/>
</dbReference>
<dbReference type="InterPro" id="IPR014044">
    <property type="entry name" value="CAP_dom"/>
</dbReference>
<dbReference type="Proteomes" id="UP000229976">
    <property type="component" value="Unassembled WGS sequence"/>
</dbReference>
<dbReference type="Pfam" id="PF00188">
    <property type="entry name" value="CAP"/>
    <property type="match status" value="1"/>
</dbReference>
<dbReference type="InterPro" id="IPR035940">
    <property type="entry name" value="CAP_sf"/>
</dbReference>
<dbReference type="PANTHER" id="PTHR31157">
    <property type="entry name" value="SCP DOMAIN-CONTAINING PROTEIN"/>
    <property type="match status" value="1"/>
</dbReference>
<keyword evidence="2" id="KW-0472">Membrane</keyword>
<dbReference type="Gene3D" id="3.40.33.10">
    <property type="entry name" value="CAP"/>
    <property type="match status" value="1"/>
</dbReference>
<feature type="transmembrane region" description="Helical" evidence="2">
    <location>
        <begin position="7"/>
        <end position="26"/>
    </location>
</feature>
<dbReference type="AlphaFoldDB" id="A0A2G9YUN5"/>
<sequence>MRFKLPTTLVTVLALAIISGVFYLFFLNGAELPQIKTPSFNSLAEKIEKEILAPEPMVAKEEAPQSFLTQAGVIRLTNVQRKDNGLPALLENKKLDASALAKAQDMLKNQYFEHISPSGAGPSDLAKGVNYEFILIGENLAMGNFGNDQKLIDGWINSPGHRANMLNARFQEIGVAVVKGTFEGKTTWMAVQEFGLPLSSCPQPDLSLKEKINTSNETISDLNQSLVLLKSELEKPRLKRGDSYDRVVDQYNELVNQYNDLIKEVEILVAAYNNQVKTFNACVQ</sequence>
<evidence type="ECO:0000313" key="4">
    <source>
        <dbReference type="EMBL" id="PIP22892.1"/>
    </source>
</evidence>
<dbReference type="EMBL" id="PCRO01000020">
    <property type="protein sequence ID" value="PIP22892.1"/>
    <property type="molecule type" value="Genomic_DNA"/>
</dbReference>
<keyword evidence="2" id="KW-1133">Transmembrane helix</keyword>
<feature type="domain" description="SCP" evidence="3">
    <location>
        <begin position="75"/>
        <end position="189"/>
    </location>
</feature>
<dbReference type="PANTHER" id="PTHR31157:SF1">
    <property type="entry name" value="SCP DOMAIN-CONTAINING PROTEIN"/>
    <property type="match status" value="1"/>
</dbReference>
<keyword evidence="2" id="KW-0812">Transmembrane</keyword>
<organism evidence="4 5">
    <name type="scientific">Candidatus Nealsonbacteria bacterium CG23_combo_of_CG06-09_8_20_14_all_39_17</name>
    <dbReference type="NCBI Taxonomy" id="1974722"/>
    <lineage>
        <taxon>Bacteria</taxon>
        <taxon>Candidatus Nealsoniibacteriota</taxon>
    </lineage>
</organism>
<accession>A0A2G9YUN5</accession>
<dbReference type="CDD" id="cd05379">
    <property type="entry name" value="CAP_bacterial"/>
    <property type="match status" value="1"/>
</dbReference>
<reference evidence="4 5" key="1">
    <citation type="submission" date="2017-09" db="EMBL/GenBank/DDBJ databases">
        <title>Depth-based differentiation of microbial function through sediment-hosted aquifers and enrichment of novel symbionts in the deep terrestrial subsurface.</title>
        <authorList>
            <person name="Probst A.J."/>
            <person name="Ladd B."/>
            <person name="Jarett J.K."/>
            <person name="Geller-Mcgrath D.E."/>
            <person name="Sieber C.M."/>
            <person name="Emerson J.B."/>
            <person name="Anantharaman K."/>
            <person name="Thomas B.C."/>
            <person name="Malmstrom R."/>
            <person name="Stieglmeier M."/>
            <person name="Klingl A."/>
            <person name="Woyke T."/>
            <person name="Ryan C.M."/>
            <person name="Banfield J.F."/>
        </authorList>
    </citation>
    <scope>NUCLEOTIDE SEQUENCE [LARGE SCALE GENOMIC DNA]</scope>
    <source>
        <strain evidence="4">CG23_combo_of_CG06-09_8_20_14_all_39_17</strain>
    </source>
</reference>
<gene>
    <name evidence="4" type="ORF">COX37_01570</name>
</gene>
<name>A0A2G9YUN5_9BACT</name>
<evidence type="ECO:0000256" key="1">
    <source>
        <dbReference type="SAM" id="Coils"/>
    </source>
</evidence>
<evidence type="ECO:0000313" key="5">
    <source>
        <dbReference type="Proteomes" id="UP000229976"/>
    </source>
</evidence>
<comment type="caution">
    <text evidence="4">The sequence shown here is derived from an EMBL/GenBank/DDBJ whole genome shotgun (WGS) entry which is preliminary data.</text>
</comment>
<proteinExistence type="predicted"/>
<keyword evidence="1" id="KW-0175">Coiled coil</keyword>
<evidence type="ECO:0000259" key="3">
    <source>
        <dbReference type="Pfam" id="PF00188"/>
    </source>
</evidence>
<evidence type="ECO:0000256" key="2">
    <source>
        <dbReference type="SAM" id="Phobius"/>
    </source>
</evidence>